<comment type="caution">
    <text evidence="1">The sequence shown here is derived from an EMBL/GenBank/DDBJ whole genome shotgun (WGS) entry which is preliminary data.</text>
</comment>
<evidence type="ECO:0000313" key="1">
    <source>
        <dbReference type="EMBL" id="CAG5130658.1"/>
    </source>
</evidence>
<keyword evidence="2" id="KW-1185">Reference proteome</keyword>
<protein>
    <submittedName>
        <fullName evidence="1">Uncharacterized protein</fullName>
    </submittedName>
</protein>
<accession>A0A8S3ZRR2</accession>
<sequence>IPGCRYQCTLVEDANSVQSLEKEMQVHLSVEEPKLVSTVEDALSSSHQVMTESTEPANPVNDMKHLICRLAALCDMTVVQDELLTVASKNIFVPSDKDIKSIKKKFLENFDNDKLKKMKEVLKLKKGRQKKQQLRALIADSGLSKEQLLLLAQDTNSRIKKLMSLRSIPEGFRKEVVLKDHRKALKMKTQERQQKLLEMAEMLKRNQISDPGVTIMSKSGGKKCVLHKSSISVVSHSTQQLSLENITEVAETLSGKSKKIIMQPGCQDKTKDIMKLEYGRRTCVKKKMKQIIAKILDEVSDAGYRVIVTTTVGSEAGSHSAELSIIPIKVDDFLPETKESDVKPELSEEDYAKQLEREQILEKQQANEEKMKELEIKLLRILTGTEEMFIPTRKRYSKGEPHMSDAERMKEYRKKLKQDPDKYQMCKQKRAMNRKRHRLSELVAKVKVNTAGSSVTVIPAAPVNEESHGSQTMGTLVSMTQPVGGVTMHCPQVYEHPGSHQATASVVNVHHTTQYVGQVSGIHGSHQHQQPIAYGSDMDIVELIAATHSVQNQHYG</sequence>
<proteinExistence type="predicted"/>
<dbReference type="OrthoDB" id="6138932at2759"/>
<dbReference type="Proteomes" id="UP000678393">
    <property type="component" value="Unassembled WGS sequence"/>
</dbReference>
<gene>
    <name evidence="1" type="ORF">CUNI_LOCUS16216</name>
</gene>
<dbReference type="AlphaFoldDB" id="A0A8S3ZRR2"/>
<dbReference type="EMBL" id="CAJHNH020004179">
    <property type="protein sequence ID" value="CAG5130658.1"/>
    <property type="molecule type" value="Genomic_DNA"/>
</dbReference>
<name>A0A8S3ZRR2_9EUPU</name>
<feature type="non-terminal residue" evidence="1">
    <location>
        <position position="1"/>
    </location>
</feature>
<evidence type="ECO:0000313" key="2">
    <source>
        <dbReference type="Proteomes" id="UP000678393"/>
    </source>
</evidence>
<reference evidence="1" key="1">
    <citation type="submission" date="2021-04" db="EMBL/GenBank/DDBJ databases">
        <authorList>
            <consortium name="Molecular Ecology Group"/>
        </authorList>
    </citation>
    <scope>NUCLEOTIDE SEQUENCE</scope>
</reference>
<organism evidence="1 2">
    <name type="scientific">Candidula unifasciata</name>
    <dbReference type="NCBI Taxonomy" id="100452"/>
    <lineage>
        <taxon>Eukaryota</taxon>
        <taxon>Metazoa</taxon>
        <taxon>Spiralia</taxon>
        <taxon>Lophotrochozoa</taxon>
        <taxon>Mollusca</taxon>
        <taxon>Gastropoda</taxon>
        <taxon>Heterobranchia</taxon>
        <taxon>Euthyneura</taxon>
        <taxon>Panpulmonata</taxon>
        <taxon>Eupulmonata</taxon>
        <taxon>Stylommatophora</taxon>
        <taxon>Helicina</taxon>
        <taxon>Helicoidea</taxon>
        <taxon>Geomitridae</taxon>
        <taxon>Candidula</taxon>
    </lineage>
</organism>